<reference evidence="4 5" key="1">
    <citation type="submission" date="2018-10" db="EMBL/GenBank/DDBJ databases">
        <title>Genomic Encyclopedia of Archaeal and Bacterial Type Strains, Phase II (KMG-II): from individual species to whole genera.</title>
        <authorList>
            <person name="Goeker M."/>
        </authorList>
    </citation>
    <scope>NUCLEOTIDE SEQUENCE [LARGE SCALE GENOMIC DNA]</scope>
    <source>
        <strain evidence="4 5">DSM 23424</strain>
    </source>
</reference>
<feature type="domain" description="Secretion system C-terminal sorting" evidence="3">
    <location>
        <begin position="382"/>
        <end position="458"/>
    </location>
</feature>
<organism evidence="4 5">
    <name type="scientific">Ulvibacter antarcticus</name>
    <dbReference type="NCBI Taxonomy" id="442714"/>
    <lineage>
        <taxon>Bacteria</taxon>
        <taxon>Pseudomonadati</taxon>
        <taxon>Bacteroidota</taxon>
        <taxon>Flavobacteriia</taxon>
        <taxon>Flavobacteriales</taxon>
        <taxon>Flavobacteriaceae</taxon>
        <taxon>Ulvibacter</taxon>
    </lineage>
</organism>
<dbReference type="Proteomes" id="UP000271339">
    <property type="component" value="Unassembled WGS sequence"/>
</dbReference>
<protein>
    <submittedName>
        <fullName evidence="4">Putative secreted protein (Por secretion system target)</fullName>
    </submittedName>
</protein>
<evidence type="ECO:0000256" key="1">
    <source>
        <dbReference type="ARBA" id="ARBA00022729"/>
    </source>
</evidence>
<sequence>MTLNNYTLRAFFLILISSVQAQTHIWTGNGGNQNWFNAANWSSNTVPDSSSDVVIGENFLVVMADHSTVVNKLDLIDQAVLTLATDVTINDVFRIESSGMLLWNEGGFIGGNLIENNGSMLLTTTEEKHLTNTHLVNKGTITIINIGFLRLIDSPTIDNTSTGFFHFNGGGNLTHQTGNPVFNNAGFFTKVGSTSSGGSYIVLEMNNEGVIDIGENQTFLFLSALGEFNNLENGKISGFGVYDITSPFFTPGTISPGDGSIGTLDFVNNFSLSPQTKLRLDIAGTNPGDYDVISVTGFPDLDGDFLINLTYSPQIGDEFTVITANEINSCNLPAQVTNTLGGGPQYLFDVICNNTTVVLRVVEEVLAVSEFASKEIDFYVQPNPVTDEFRVILNASEGFANSSESMSLRIYNMLGQEVNRISNVSEESNIKRDNLSGGLYLIQLTSKDRVIATTKMVVQ</sequence>
<keyword evidence="5" id="KW-1185">Reference proteome</keyword>
<keyword evidence="1 2" id="KW-0732">Signal</keyword>
<dbReference type="EMBL" id="REFC01000011">
    <property type="protein sequence ID" value="RMA66438.1"/>
    <property type="molecule type" value="Genomic_DNA"/>
</dbReference>
<dbReference type="OrthoDB" id="1427748at2"/>
<accession>A0A3L9Z7L5</accession>
<name>A0A3L9Z7L5_9FLAO</name>
<evidence type="ECO:0000313" key="5">
    <source>
        <dbReference type="Proteomes" id="UP000271339"/>
    </source>
</evidence>
<evidence type="ECO:0000313" key="4">
    <source>
        <dbReference type="EMBL" id="RMA66438.1"/>
    </source>
</evidence>
<evidence type="ECO:0000259" key="3">
    <source>
        <dbReference type="Pfam" id="PF18962"/>
    </source>
</evidence>
<proteinExistence type="predicted"/>
<dbReference type="RefSeq" id="WP_121906434.1">
    <property type="nucleotide sequence ID" value="NZ_REFC01000011.1"/>
</dbReference>
<gene>
    <name evidence="4" type="ORF">BXY75_0863</name>
</gene>
<feature type="chain" id="PRO_5018209033" evidence="2">
    <location>
        <begin position="22"/>
        <end position="459"/>
    </location>
</feature>
<dbReference type="NCBIfam" id="TIGR04183">
    <property type="entry name" value="Por_Secre_tail"/>
    <property type="match status" value="1"/>
</dbReference>
<dbReference type="InterPro" id="IPR026444">
    <property type="entry name" value="Secre_tail"/>
</dbReference>
<dbReference type="AlphaFoldDB" id="A0A3L9Z7L5"/>
<comment type="caution">
    <text evidence="4">The sequence shown here is derived from an EMBL/GenBank/DDBJ whole genome shotgun (WGS) entry which is preliminary data.</text>
</comment>
<evidence type="ECO:0000256" key="2">
    <source>
        <dbReference type="SAM" id="SignalP"/>
    </source>
</evidence>
<feature type="signal peptide" evidence="2">
    <location>
        <begin position="1"/>
        <end position="21"/>
    </location>
</feature>
<dbReference type="Pfam" id="PF18962">
    <property type="entry name" value="Por_Secre_tail"/>
    <property type="match status" value="1"/>
</dbReference>